<dbReference type="AlphaFoldDB" id="A0AAD9I994"/>
<keyword evidence="3" id="KW-1185">Reference proteome</keyword>
<dbReference type="EMBL" id="JAQQPM010000006">
    <property type="protein sequence ID" value="KAK2073243.1"/>
    <property type="molecule type" value="Genomic_DNA"/>
</dbReference>
<evidence type="ECO:0000256" key="1">
    <source>
        <dbReference type="SAM" id="MobiDB-lite"/>
    </source>
</evidence>
<protein>
    <submittedName>
        <fullName evidence="2">Uncharacterized protein</fullName>
    </submittedName>
</protein>
<dbReference type="Proteomes" id="UP001217918">
    <property type="component" value="Unassembled WGS sequence"/>
</dbReference>
<proteinExistence type="predicted"/>
<evidence type="ECO:0000313" key="3">
    <source>
        <dbReference type="Proteomes" id="UP001217918"/>
    </source>
</evidence>
<feature type="region of interest" description="Disordered" evidence="1">
    <location>
        <begin position="192"/>
        <end position="218"/>
    </location>
</feature>
<accession>A0AAD9I994</accession>
<reference evidence="2" key="1">
    <citation type="journal article" date="2023" name="Mol. Plant Microbe Interact.">
        <title>Elucidating the Obligate Nature and Biological Capacity of an Invasive Fungal Corn Pathogen.</title>
        <authorList>
            <person name="MacCready J.S."/>
            <person name="Roggenkamp E.M."/>
            <person name="Gdanetz K."/>
            <person name="Chilvers M.I."/>
        </authorList>
    </citation>
    <scope>NUCLEOTIDE SEQUENCE</scope>
    <source>
        <strain evidence="2">PM02</strain>
    </source>
</reference>
<comment type="caution">
    <text evidence="2">The sequence shown here is derived from an EMBL/GenBank/DDBJ whole genome shotgun (WGS) entry which is preliminary data.</text>
</comment>
<feature type="region of interest" description="Disordered" evidence="1">
    <location>
        <begin position="118"/>
        <end position="143"/>
    </location>
</feature>
<evidence type="ECO:0000313" key="2">
    <source>
        <dbReference type="EMBL" id="KAK2073243.1"/>
    </source>
</evidence>
<gene>
    <name evidence="2" type="ORF">P8C59_007537</name>
</gene>
<name>A0AAD9I994_9PEZI</name>
<sequence>MMSSPACTCGIMFATDAAVVGHVYTRAIAGDWTHRWNWAPGGPVPCITPRPRPAPTMAEEKGFIKCDCGRLFGTREAMEAHRQTAKTLHDEIRTGRDRMQRRNEGLFVKCSCGRSFARQGDRDRHQSTPGHQKRVRQYHGGERVPEHVFKEMKAATDNSLPIPTEFLNFESLRPKPHNMRKSAAAAFTPKGLVEYGSSPEGSPGPPADRTRGPQEGEVPALRTIQGVERFWTEHIMHV</sequence>
<organism evidence="2 3">
    <name type="scientific">Phyllachora maydis</name>
    <dbReference type="NCBI Taxonomy" id="1825666"/>
    <lineage>
        <taxon>Eukaryota</taxon>
        <taxon>Fungi</taxon>
        <taxon>Dikarya</taxon>
        <taxon>Ascomycota</taxon>
        <taxon>Pezizomycotina</taxon>
        <taxon>Sordariomycetes</taxon>
        <taxon>Sordariomycetidae</taxon>
        <taxon>Phyllachorales</taxon>
        <taxon>Phyllachoraceae</taxon>
        <taxon>Phyllachora</taxon>
    </lineage>
</organism>